<feature type="active site" description="Proton donor" evidence="7 8">
    <location>
        <position position="100"/>
    </location>
</feature>
<organism evidence="12 13">
    <name type="scientific">Candidatus Desulfovibrio trichonymphae</name>
    <dbReference type="NCBI Taxonomy" id="1725232"/>
    <lineage>
        <taxon>Bacteria</taxon>
        <taxon>Pseudomonadati</taxon>
        <taxon>Thermodesulfobacteriota</taxon>
        <taxon>Desulfovibrionia</taxon>
        <taxon>Desulfovibrionales</taxon>
        <taxon>Desulfovibrionaceae</taxon>
        <taxon>Desulfovibrio</taxon>
    </lineage>
</organism>
<dbReference type="InterPro" id="IPR001874">
    <property type="entry name" value="DHquinase_II"/>
</dbReference>
<feature type="binding site" evidence="7 9">
    <location>
        <position position="87"/>
    </location>
    <ligand>
        <name>substrate</name>
    </ligand>
</feature>
<evidence type="ECO:0000256" key="2">
    <source>
        <dbReference type="ARBA" id="ARBA00004902"/>
    </source>
</evidence>
<evidence type="ECO:0000256" key="7">
    <source>
        <dbReference type="HAMAP-Rule" id="MF_00169"/>
    </source>
</evidence>
<dbReference type="KEGG" id="dtr:RSDT_0564"/>
<keyword evidence="13" id="KW-1185">Reference proteome</keyword>
<dbReference type="GO" id="GO:0003855">
    <property type="term" value="F:3-dehydroquinate dehydratase activity"/>
    <property type="evidence" value="ECO:0007669"/>
    <property type="project" value="UniProtKB-UniRule"/>
</dbReference>
<dbReference type="Gene3D" id="3.40.50.9100">
    <property type="entry name" value="Dehydroquinase, class II"/>
    <property type="match status" value="1"/>
</dbReference>
<keyword evidence="11" id="KW-0472">Membrane</keyword>
<evidence type="ECO:0000256" key="3">
    <source>
        <dbReference type="ARBA" id="ARBA00011037"/>
    </source>
</evidence>
<sequence>MHILILHGVNLNMLGKRDPAHYGTVTLEEINARLAALANELDVEISFFQTNHEGEMVERIHLASAGDIDGAVFNAGAWTHYSYAIMDALGILRVPVVEVHMSNIHAREPFRRRSVLAPVCSGSIAGFGVASYLLALRAVAEIAATTRPA</sequence>
<keyword evidence="7" id="KW-0028">Amino-acid biosynthesis</keyword>
<evidence type="ECO:0000313" key="13">
    <source>
        <dbReference type="Proteomes" id="UP000242645"/>
    </source>
</evidence>
<accession>A0A1J1DW32</accession>
<dbReference type="GO" id="GO:0008652">
    <property type="term" value="P:amino acid biosynthetic process"/>
    <property type="evidence" value="ECO:0007669"/>
    <property type="project" value="UniProtKB-KW"/>
</dbReference>
<keyword evidence="7" id="KW-0057">Aromatic amino acid biosynthesis</keyword>
<feature type="binding site" evidence="7 9">
    <location>
        <begin position="101"/>
        <end position="102"/>
    </location>
    <ligand>
        <name>substrate</name>
    </ligand>
</feature>
<feature type="binding site" evidence="7 9">
    <location>
        <position position="74"/>
    </location>
    <ligand>
        <name>substrate</name>
    </ligand>
</feature>
<proteinExistence type="inferred from homology"/>
<comment type="pathway">
    <text evidence="2 7">Metabolic intermediate biosynthesis; chorismate biosynthesis; chorismate from D-erythrose 4-phosphate and phosphoenolpyruvate: step 3/7.</text>
</comment>
<reference evidence="12 13" key="1">
    <citation type="journal article" date="2017" name="ISME J.">
        <title>Genome of 'Ca. Desulfovibrio trichonymphae', an H2-oxidizing bacterium in a tripartite symbiotic system within a protist cell in the termite gut.</title>
        <authorList>
            <person name="Kuwahara H."/>
            <person name="Yuki M."/>
            <person name="Izawa K."/>
            <person name="Ohkuma M."/>
            <person name="Hongoh Y."/>
        </authorList>
    </citation>
    <scope>NUCLEOTIDE SEQUENCE [LARGE SCALE GENOMIC DNA]</scope>
    <source>
        <strain evidence="12 13">Rs-N31</strain>
    </source>
</reference>
<feature type="site" description="Transition state stabilizer" evidence="7 10">
    <location>
        <position position="17"/>
    </location>
</feature>
<evidence type="ECO:0000256" key="6">
    <source>
        <dbReference type="ARBA" id="ARBA00023239"/>
    </source>
</evidence>
<name>A0A1J1DW32_9BACT</name>
<feature type="binding site" evidence="7 9">
    <location>
        <position position="111"/>
    </location>
    <ligand>
        <name>substrate</name>
    </ligand>
</feature>
<dbReference type="EMBL" id="AP017368">
    <property type="protein sequence ID" value="BAV92076.1"/>
    <property type="molecule type" value="Genomic_DNA"/>
</dbReference>
<dbReference type="NCBIfam" id="NF003805">
    <property type="entry name" value="PRK05395.1-2"/>
    <property type="match status" value="1"/>
</dbReference>
<comment type="catalytic activity">
    <reaction evidence="1 7">
        <text>3-dehydroquinate = 3-dehydroshikimate + H2O</text>
        <dbReference type="Rhea" id="RHEA:21096"/>
        <dbReference type="ChEBI" id="CHEBI:15377"/>
        <dbReference type="ChEBI" id="CHEBI:16630"/>
        <dbReference type="ChEBI" id="CHEBI:32364"/>
        <dbReference type="EC" id="4.2.1.10"/>
    </reaction>
</comment>
<keyword evidence="6 7" id="KW-0456">Lyase</keyword>
<dbReference type="CDD" id="cd00466">
    <property type="entry name" value="DHQase_II"/>
    <property type="match status" value="1"/>
</dbReference>
<evidence type="ECO:0000313" key="12">
    <source>
        <dbReference type="EMBL" id="BAV92076.1"/>
    </source>
</evidence>
<protein>
    <recommendedName>
        <fullName evidence="5 7">3-dehydroquinate dehydratase</fullName>
        <shortName evidence="7">3-dehydroquinase</shortName>
        <ecNumber evidence="5 7">4.2.1.10</ecNumber>
    </recommendedName>
    <alternativeName>
        <fullName evidence="7">Type II DHQase</fullName>
    </alternativeName>
</protein>
<dbReference type="GO" id="GO:0009073">
    <property type="term" value="P:aromatic amino acid family biosynthetic process"/>
    <property type="evidence" value="ECO:0007669"/>
    <property type="project" value="UniProtKB-KW"/>
</dbReference>
<dbReference type="NCBIfam" id="NF003806">
    <property type="entry name" value="PRK05395.1-3"/>
    <property type="match status" value="1"/>
</dbReference>
<dbReference type="GO" id="GO:0009423">
    <property type="term" value="P:chorismate biosynthetic process"/>
    <property type="evidence" value="ECO:0007669"/>
    <property type="project" value="UniProtKB-UniRule"/>
</dbReference>
<evidence type="ECO:0000256" key="11">
    <source>
        <dbReference type="SAM" id="Phobius"/>
    </source>
</evidence>
<dbReference type="OrthoDB" id="9790793at2"/>
<comment type="similarity">
    <text evidence="3 7">Belongs to the type-II 3-dehydroquinase family.</text>
</comment>
<evidence type="ECO:0000256" key="8">
    <source>
        <dbReference type="PIRSR" id="PIRSR001399-1"/>
    </source>
</evidence>
<keyword evidence="11" id="KW-1133">Transmembrane helix</keyword>
<feature type="active site" description="Proton acceptor" evidence="7 8">
    <location>
        <position position="22"/>
    </location>
</feature>
<dbReference type="PIRSF" id="PIRSF001399">
    <property type="entry name" value="DHquinase_II"/>
    <property type="match status" value="1"/>
</dbReference>
<feature type="binding site" evidence="7 9">
    <location>
        <position position="80"/>
    </location>
    <ligand>
        <name>substrate</name>
    </ligand>
</feature>
<feature type="transmembrane region" description="Helical" evidence="11">
    <location>
        <begin position="115"/>
        <end position="135"/>
    </location>
</feature>
<evidence type="ECO:0000256" key="10">
    <source>
        <dbReference type="PIRSR" id="PIRSR001399-3"/>
    </source>
</evidence>
<dbReference type="UniPathway" id="UPA00053">
    <property type="reaction ID" value="UER00086"/>
</dbReference>
<dbReference type="AlphaFoldDB" id="A0A1J1DW32"/>
<keyword evidence="11" id="KW-0812">Transmembrane</keyword>
<dbReference type="NCBIfam" id="NF003807">
    <property type="entry name" value="PRK05395.1-4"/>
    <property type="match status" value="1"/>
</dbReference>
<dbReference type="PANTHER" id="PTHR21272">
    <property type="entry name" value="CATABOLIC 3-DEHYDROQUINASE"/>
    <property type="match status" value="1"/>
</dbReference>
<comment type="subunit">
    <text evidence="4 7">Homododecamer.</text>
</comment>
<evidence type="ECO:0000256" key="4">
    <source>
        <dbReference type="ARBA" id="ARBA00011193"/>
    </source>
</evidence>
<dbReference type="Proteomes" id="UP000242645">
    <property type="component" value="Chromosome"/>
</dbReference>
<dbReference type="PANTHER" id="PTHR21272:SF3">
    <property type="entry name" value="CATABOLIC 3-DEHYDROQUINASE"/>
    <property type="match status" value="1"/>
</dbReference>
<evidence type="ECO:0000256" key="5">
    <source>
        <dbReference type="ARBA" id="ARBA00012060"/>
    </source>
</evidence>
<comment type="function">
    <text evidence="7">Catalyzes a trans-dehydration via an enolate intermediate.</text>
</comment>
<dbReference type="HAMAP" id="MF_00169">
    <property type="entry name" value="AroQ"/>
    <property type="match status" value="1"/>
</dbReference>
<dbReference type="RefSeq" id="WP_096399592.1">
    <property type="nucleotide sequence ID" value="NZ_AP017368.1"/>
</dbReference>
<dbReference type="GO" id="GO:0019631">
    <property type="term" value="P:quinate catabolic process"/>
    <property type="evidence" value="ECO:0007669"/>
    <property type="project" value="TreeGrafter"/>
</dbReference>
<dbReference type="InterPro" id="IPR036441">
    <property type="entry name" value="DHquinase_II_sf"/>
</dbReference>
<dbReference type="EC" id="4.2.1.10" evidence="5 7"/>
<evidence type="ECO:0000256" key="9">
    <source>
        <dbReference type="PIRSR" id="PIRSR001399-2"/>
    </source>
</evidence>
<dbReference type="NCBIfam" id="TIGR01088">
    <property type="entry name" value="aroQ"/>
    <property type="match status" value="1"/>
</dbReference>
<dbReference type="SUPFAM" id="SSF52304">
    <property type="entry name" value="Type II 3-dehydroquinate dehydratase"/>
    <property type="match status" value="1"/>
</dbReference>
<dbReference type="Pfam" id="PF01220">
    <property type="entry name" value="DHquinase_II"/>
    <property type="match status" value="1"/>
</dbReference>
<evidence type="ECO:0000256" key="1">
    <source>
        <dbReference type="ARBA" id="ARBA00001864"/>
    </source>
</evidence>
<gene>
    <name evidence="7 12" type="primary">aroQ</name>
    <name evidence="12" type="ORF">RSDT_0564</name>
</gene>